<feature type="region of interest" description="Disordered" evidence="4">
    <location>
        <begin position="1"/>
        <end position="87"/>
    </location>
</feature>
<dbReference type="GO" id="GO:0005634">
    <property type="term" value="C:nucleus"/>
    <property type="evidence" value="ECO:0007669"/>
    <property type="project" value="UniProtKB-SubCell"/>
</dbReference>
<evidence type="ECO:0000313" key="6">
    <source>
        <dbReference type="Proteomes" id="UP000038045"/>
    </source>
</evidence>
<evidence type="ECO:0000256" key="2">
    <source>
        <dbReference type="ARBA" id="ARBA00023125"/>
    </source>
</evidence>
<dbReference type="Gene3D" id="1.10.10.60">
    <property type="entry name" value="Homeodomain-like"/>
    <property type="match status" value="1"/>
</dbReference>
<keyword evidence="2" id="KW-0238">DNA-binding</keyword>
<dbReference type="InterPro" id="IPR055315">
    <property type="entry name" value="Cramped-like"/>
</dbReference>
<evidence type="ECO:0000256" key="3">
    <source>
        <dbReference type="ARBA" id="ARBA00023242"/>
    </source>
</evidence>
<proteinExistence type="predicted"/>
<dbReference type="PANTHER" id="PTHR21677:SF1">
    <property type="entry name" value="PROTEIN CRAMPED-LIKE"/>
    <property type="match status" value="1"/>
</dbReference>
<keyword evidence="6" id="KW-1185">Reference proteome</keyword>
<dbReference type="GO" id="GO:0007389">
    <property type="term" value="P:pattern specification process"/>
    <property type="evidence" value="ECO:0007669"/>
    <property type="project" value="TreeGrafter"/>
</dbReference>
<name>A0A0N4ZX54_PARTI</name>
<dbReference type="GO" id="GO:0003682">
    <property type="term" value="F:chromatin binding"/>
    <property type="evidence" value="ECO:0007669"/>
    <property type="project" value="InterPro"/>
</dbReference>
<dbReference type="InterPro" id="IPR001005">
    <property type="entry name" value="SANT/Myb"/>
</dbReference>
<evidence type="ECO:0000256" key="1">
    <source>
        <dbReference type="ARBA" id="ARBA00004123"/>
    </source>
</evidence>
<organism evidence="6 7">
    <name type="scientific">Parastrongyloides trichosuri</name>
    <name type="common">Possum-specific nematode worm</name>
    <dbReference type="NCBI Taxonomy" id="131310"/>
    <lineage>
        <taxon>Eukaryota</taxon>
        <taxon>Metazoa</taxon>
        <taxon>Ecdysozoa</taxon>
        <taxon>Nematoda</taxon>
        <taxon>Chromadorea</taxon>
        <taxon>Rhabditida</taxon>
        <taxon>Tylenchina</taxon>
        <taxon>Panagrolaimomorpha</taxon>
        <taxon>Strongyloidoidea</taxon>
        <taxon>Strongyloididae</taxon>
        <taxon>Parastrongyloides</taxon>
    </lineage>
</organism>
<dbReference type="PANTHER" id="PTHR21677">
    <property type="entry name" value="CRAMPED PROTEIN"/>
    <property type="match status" value="1"/>
</dbReference>
<feature type="compositionally biased region" description="Acidic residues" evidence="4">
    <location>
        <begin position="439"/>
        <end position="448"/>
    </location>
</feature>
<evidence type="ECO:0000313" key="7">
    <source>
        <dbReference type="WBParaSite" id="PTRK_0001326800.1"/>
    </source>
</evidence>
<feature type="domain" description="Myb-like" evidence="5">
    <location>
        <begin position="97"/>
        <end position="149"/>
    </location>
</feature>
<dbReference type="STRING" id="131310.A0A0N4ZX54"/>
<reference evidence="7" key="1">
    <citation type="submission" date="2017-02" db="UniProtKB">
        <authorList>
            <consortium name="WormBaseParasite"/>
        </authorList>
    </citation>
    <scope>IDENTIFICATION</scope>
</reference>
<feature type="region of interest" description="Disordered" evidence="4">
    <location>
        <begin position="435"/>
        <end position="454"/>
    </location>
</feature>
<evidence type="ECO:0000256" key="4">
    <source>
        <dbReference type="SAM" id="MobiDB-lite"/>
    </source>
</evidence>
<protein>
    <submittedName>
        <fullName evidence="7">SANT domain-containing protein</fullName>
    </submittedName>
</protein>
<evidence type="ECO:0000259" key="5">
    <source>
        <dbReference type="SMART" id="SM00717"/>
    </source>
</evidence>
<comment type="subcellular location">
    <subcellularLocation>
        <location evidence="1">Nucleus</location>
    </subcellularLocation>
</comment>
<accession>A0A0N4ZX54</accession>
<dbReference type="InterPro" id="IPR009057">
    <property type="entry name" value="Homeodomain-like_sf"/>
</dbReference>
<dbReference type="GO" id="GO:0003677">
    <property type="term" value="F:DNA binding"/>
    <property type="evidence" value="ECO:0007669"/>
    <property type="project" value="UniProtKB-KW"/>
</dbReference>
<dbReference type="SMART" id="SM00717">
    <property type="entry name" value="SANT"/>
    <property type="match status" value="1"/>
</dbReference>
<keyword evidence="3" id="KW-0539">Nucleus</keyword>
<feature type="compositionally biased region" description="Basic and acidic residues" evidence="4">
    <location>
        <begin position="28"/>
        <end position="42"/>
    </location>
</feature>
<sequence>MAELEGVSRRRKVFKPPAGKGPSLMLQRIKDKQIKMQERQGENDESTLINSNSSLITLDKSTSVTEENESMDITEEMPGPSNVSSSTDLQEITEKKEKNVWTQMEHNTFYEAIKMVGKDFEGILRYMRKKKIQKDLQQIRVQYHNTFRLYKSNAKISDDEIAHIPRNIFELFIIINGYEWKKKTLDSPKMHVDKFRKLLAEGQVNIRKKNVFMNIKTPVCNALVKFLPEYEGNNHEFIFIHLTPRRSIDYNYVKMNLRQNPKVVIRFKMNDKLSCLFNILEKKWKLNCGKDQKMIELRIAPTEKMNLVDYSSSYQSDGCIKKISLNKILLRKKLLPFNVSSDGVVSKDVVAEGNNIFVYNLKSMSQGICNFGVNENAKISEFYFLCGKQQHIELYYAMNVPDTRQEIWMTFRTFICRKYGEKICQEGRENIAELKDVESEPESATEDDFSNKSDNWIEQGTQLNSSSQNDKIENEERSSSIIPVKPILKRYVPCKSATAPYRNYMVSPDKSLMSSTTKDANYKNNMSSFMSNNSTSSFDCFDNTSGQVSSLIGFFSPCKNVSNQTLPSDYKQALEVLTTMDSNDFINDMNGFKDLYNKITDTPEKEQP</sequence>
<feature type="compositionally biased region" description="Acidic residues" evidence="4">
    <location>
        <begin position="66"/>
        <end position="75"/>
    </location>
</feature>
<feature type="compositionally biased region" description="Polar residues" evidence="4">
    <location>
        <begin position="46"/>
        <end position="65"/>
    </location>
</feature>
<dbReference type="SUPFAM" id="SSF46689">
    <property type="entry name" value="Homeodomain-like"/>
    <property type="match status" value="1"/>
</dbReference>
<dbReference type="WBParaSite" id="PTRK_0001326800.1">
    <property type="protein sequence ID" value="PTRK_0001326800.1"/>
    <property type="gene ID" value="PTRK_0001326800"/>
</dbReference>
<dbReference type="Proteomes" id="UP000038045">
    <property type="component" value="Unplaced"/>
</dbReference>
<dbReference type="AlphaFoldDB" id="A0A0N4ZX54"/>